<dbReference type="InterPro" id="IPR042197">
    <property type="entry name" value="Apaf_helical"/>
</dbReference>
<dbReference type="Proteomes" id="UP000087171">
    <property type="component" value="Chromosome Ca2"/>
</dbReference>
<name>A0A1S2XHL4_CICAR</name>
<dbReference type="SMART" id="SM00255">
    <property type="entry name" value="TIR"/>
    <property type="match status" value="1"/>
</dbReference>
<keyword evidence="1" id="KW-0433">Leucine-rich repeat</keyword>
<dbReference type="Gene3D" id="3.40.50.300">
    <property type="entry name" value="P-loop containing nucleotide triphosphate hydrolases"/>
    <property type="match status" value="1"/>
</dbReference>
<evidence type="ECO:0000256" key="3">
    <source>
        <dbReference type="ARBA" id="ARBA00023027"/>
    </source>
</evidence>
<dbReference type="GO" id="GO:0006952">
    <property type="term" value="P:defense response"/>
    <property type="evidence" value="ECO:0007669"/>
    <property type="project" value="InterPro"/>
</dbReference>
<keyword evidence="6" id="KW-1185">Reference proteome</keyword>
<dbReference type="STRING" id="3827.A0A1S2XHL4"/>
<dbReference type="GO" id="GO:0043531">
    <property type="term" value="F:ADP binding"/>
    <property type="evidence" value="ECO:0007669"/>
    <property type="project" value="InterPro"/>
</dbReference>
<dbReference type="PROSITE" id="PS50104">
    <property type="entry name" value="TIR"/>
    <property type="match status" value="1"/>
</dbReference>
<keyword evidence="4" id="KW-0812">Transmembrane</keyword>
<dbReference type="PANTHER" id="PTHR11017">
    <property type="entry name" value="LEUCINE-RICH REPEAT-CONTAINING PROTEIN"/>
    <property type="match status" value="1"/>
</dbReference>
<accession>A0A1S2XHL4</accession>
<dbReference type="KEGG" id="cam:101513745"/>
<dbReference type="Gene3D" id="3.40.50.10140">
    <property type="entry name" value="Toll/interleukin-1 receptor homology (TIR) domain"/>
    <property type="match status" value="1"/>
</dbReference>
<dbReference type="eggNOG" id="ENOG502QQJE">
    <property type="taxonomic scope" value="Eukaryota"/>
</dbReference>
<dbReference type="SUPFAM" id="SSF52058">
    <property type="entry name" value="L domain-like"/>
    <property type="match status" value="1"/>
</dbReference>
<dbReference type="Pfam" id="PF00931">
    <property type="entry name" value="NB-ARC"/>
    <property type="match status" value="1"/>
</dbReference>
<dbReference type="Gene3D" id="3.80.10.10">
    <property type="entry name" value="Ribonuclease Inhibitor"/>
    <property type="match status" value="1"/>
</dbReference>
<proteinExistence type="predicted"/>
<protein>
    <submittedName>
        <fullName evidence="7">TMV resistance protein N isoform X1</fullName>
    </submittedName>
</protein>
<dbReference type="InterPro" id="IPR035897">
    <property type="entry name" value="Toll_tir_struct_dom_sf"/>
</dbReference>
<evidence type="ECO:0000259" key="5">
    <source>
        <dbReference type="PROSITE" id="PS50104"/>
    </source>
</evidence>
<dbReference type="OrthoDB" id="1901675at2759"/>
<dbReference type="SUPFAM" id="SSF52200">
    <property type="entry name" value="Toll/Interleukin receptor TIR domain"/>
    <property type="match status" value="1"/>
</dbReference>
<feature type="domain" description="TIR" evidence="5">
    <location>
        <begin position="10"/>
        <end position="196"/>
    </location>
</feature>
<dbReference type="AlphaFoldDB" id="A0A1S2XHL4"/>
<dbReference type="PaxDb" id="3827-XP_004489476.1"/>
<dbReference type="Gene3D" id="1.10.8.430">
    <property type="entry name" value="Helical domain of apoptotic protease-activating factors"/>
    <property type="match status" value="1"/>
</dbReference>
<organism evidence="6 7">
    <name type="scientific">Cicer arietinum</name>
    <name type="common">Chickpea</name>
    <name type="synonym">Garbanzo</name>
    <dbReference type="NCBI Taxonomy" id="3827"/>
    <lineage>
        <taxon>Eukaryota</taxon>
        <taxon>Viridiplantae</taxon>
        <taxon>Streptophyta</taxon>
        <taxon>Embryophyta</taxon>
        <taxon>Tracheophyta</taxon>
        <taxon>Spermatophyta</taxon>
        <taxon>Magnoliopsida</taxon>
        <taxon>eudicotyledons</taxon>
        <taxon>Gunneridae</taxon>
        <taxon>Pentapetalae</taxon>
        <taxon>rosids</taxon>
        <taxon>fabids</taxon>
        <taxon>Fabales</taxon>
        <taxon>Fabaceae</taxon>
        <taxon>Papilionoideae</taxon>
        <taxon>50 kb inversion clade</taxon>
        <taxon>NPAAA clade</taxon>
        <taxon>Hologalegina</taxon>
        <taxon>IRL clade</taxon>
        <taxon>Cicereae</taxon>
        <taxon>Cicer</taxon>
    </lineage>
</organism>
<dbReference type="InterPro" id="IPR027417">
    <property type="entry name" value="P-loop_NTPase"/>
</dbReference>
<gene>
    <name evidence="7" type="primary">LOC101513745</name>
</gene>
<dbReference type="InterPro" id="IPR032675">
    <property type="entry name" value="LRR_dom_sf"/>
</dbReference>
<dbReference type="InterPro" id="IPR002182">
    <property type="entry name" value="NB-ARC"/>
</dbReference>
<dbReference type="SUPFAM" id="SSF52540">
    <property type="entry name" value="P-loop containing nucleoside triphosphate hydrolases"/>
    <property type="match status" value="1"/>
</dbReference>
<evidence type="ECO:0000313" key="7">
    <source>
        <dbReference type="RefSeq" id="XP_004489476.1"/>
    </source>
</evidence>
<reference evidence="6" key="1">
    <citation type="journal article" date="2013" name="Nat. Biotechnol.">
        <title>Draft genome sequence of chickpea (Cicer arietinum) provides a resource for trait improvement.</title>
        <authorList>
            <person name="Varshney R.K."/>
            <person name="Song C."/>
            <person name="Saxena R.K."/>
            <person name="Azam S."/>
            <person name="Yu S."/>
            <person name="Sharpe A.G."/>
            <person name="Cannon S."/>
            <person name="Baek J."/>
            <person name="Rosen B.D."/>
            <person name="Tar'an B."/>
            <person name="Millan T."/>
            <person name="Zhang X."/>
            <person name="Ramsay L.D."/>
            <person name="Iwata A."/>
            <person name="Wang Y."/>
            <person name="Nelson W."/>
            <person name="Farmer A.D."/>
            <person name="Gaur P.M."/>
            <person name="Soderlund C."/>
            <person name="Penmetsa R.V."/>
            <person name="Xu C."/>
            <person name="Bharti A.K."/>
            <person name="He W."/>
            <person name="Winter P."/>
            <person name="Zhao S."/>
            <person name="Hane J.K."/>
            <person name="Carrasquilla-Garcia N."/>
            <person name="Condie J.A."/>
            <person name="Upadhyaya H.D."/>
            <person name="Luo M.C."/>
            <person name="Thudi M."/>
            <person name="Gowda C.L."/>
            <person name="Singh N.P."/>
            <person name="Lichtenzveig J."/>
            <person name="Gali K.K."/>
            <person name="Rubio J."/>
            <person name="Nadarajan N."/>
            <person name="Dolezel J."/>
            <person name="Bansal K.C."/>
            <person name="Xu X."/>
            <person name="Edwards D."/>
            <person name="Zhang G."/>
            <person name="Kahl G."/>
            <person name="Gil J."/>
            <person name="Singh K.B."/>
            <person name="Datta S.K."/>
            <person name="Jackson S.A."/>
            <person name="Wang J."/>
            <person name="Cook D.R."/>
        </authorList>
    </citation>
    <scope>NUCLEOTIDE SEQUENCE [LARGE SCALE GENOMIC DNA]</scope>
    <source>
        <strain evidence="6">cv. CDC Frontier</strain>
    </source>
</reference>
<dbReference type="GeneID" id="101513745"/>
<sequence length="1103" mass="125600">MSSNDRTSTRIHEVFLSFRGEDTRASFTSHLYASLQNAGITVFIDDDSLERGDQISTSITRAIEQSQIAVIVFSKNYGDSRWCLDELVRITKCRSTIGQVVLPVFYGVDPSEVRHQTGEFGKAFLSLLSRLSNNERSCNLYAKKTNLKFDFSNLVLEQRWIGALQDAAGLAGFVVQNSRNEQEAVKDIVKKVTGLLNKTDLFIANNPVGVRLRVRDMIQLLDIQQSNDVILLGMWGMGGIGKTTIAKAIYNQIGRSFNYRSFLANIREICEQNVGQVSLQQQLLFDTCKETKTKIQNIEAGKIILKDRLQNKRVLVVLDDVSTLDQLHALCGSRQWFGSGSKIIITTRDMQILKGDRVDQIYRMKEMDKSESVELFSWNAFKQAKPRKELAEFSLEVVEYSGGLPLALEVLGSYLFDRGIPEWKSVLDKLKLIPNDQVQKKLRISYDGLKEDTEKEIFLDIACFFIGMARNNVVHILNGCELYAEIGINILVERSLVTVDGKNKLGMHDLLRDMGREIIREKSPKDPEERSRLWFSKDVLNVLLEETGTKVIEGLTLKWSKTNVKCFSTKTFKEMKKLRLLQLTGVQPTDGDFEYLSKKLRWFSWNGFPLKYLPTSFYQENLVSIELEYSNIKFLWKESQRLDNLKILNLSHSYYLVQTPDFLNLPKLEQLILVDCPRLSQVSQSIGHLNEIVLINFQDCTSLRSLPRSIYKLKSLKTLILSGCSMIDKLEEDIEQMKSLTTLIANNTAIKRVPFSVVRSKSIGYISLCGYEGFARDVFPSIIRSWMSPTDNLSSQFKKSSIMSCLVPFNVAHSRSHELSSIFKYLPSLRSLWVECSSELQLSQDAAIILKALYALNYKDLKPTETTSKVSRNSLKSIFIQMGMNCQVANILKEKIEQNMLVNGRGRFLFPSNSYPNWLSFNCDGSSVIFEVPQVKGHNLKSLMCIVYSSTSDNITSDGLKNVLVKNYTKATIQLYKREALACFDNEEGQSVVSSIEPGNKVEVVVVFQNGFIVNKTIVYLVYDKPIGKNVELCHVIARNGDENECASKRKSTQDFNKNRKIGKQWLGKNQFLWWLQIFILATIVFYFLLKFLGILSLINNIC</sequence>
<evidence type="ECO:0000256" key="4">
    <source>
        <dbReference type="SAM" id="Phobius"/>
    </source>
</evidence>
<dbReference type="RefSeq" id="XP_004489476.1">
    <property type="nucleotide sequence ID" value="XM_004489419.3"/>
</dbReference>
<dbReference type="FunFam" id="3.40.50.10140:FF:000007">
    <property type="entry name" value="Disease resistance protein (TIR-NBS-LRR class)"/>
    <property type="match status" value="1"/>
</dbReference>
<dbReference type="GO" id="GO:0007165">
    <property type="term" value="P:signal transduction"/>
    <property type="evidence" value="ECO:0007669"/>
    <property type="project" value="InterPro"/>
</dbReference>
<dbReference type="InterPro" id="IPR044974">
    <property type="entry name" value="Disease_R_plants"/>
</dbReference>
<dbReference type="Pfam" id="PF01582">
    <property type="entry name" value="TIR"/>
    <property type="match status" value="1"/>
</dbReference>
<evidence type="ECO:0000256" key="2">
    <source>
        <dbReference type="ARBA" id="ARBA00022737"/>
    </source>
</evidence>
<keyword evidence="4" id="KW-1133">Transmembrane helix</keyword>
<dbReference type="PANTHER" id="PTHR11017:SF271">
    <property type="entry name" value="DISEASE RESISTANCE PROTEIN (TIR-NBS-LRR CLASS) FAMILY"/>
    <property type="match status" value="1"/>
</dbReference>
<dbReference type="InterPro" id="IPR000157">
    <property type="entry name" value="TIR_dom"/>
</dbReference>
<keyword evidence="3" id="KW-0520">NAD</keyword>
<dbReference type="InterPro" id="IPR058192">
    <property type="entry name" value="WHD_ROQ1-like"/>
</dbReference>
<dbReference type="PRINTS" id="PR00364">
    <property type="entry name" value="DISEASERSIST"/>
</dbReference>
<feature type="transmembrane region" description="Helical" evidence="4">
    <location>
        <begin position="1072"/>
        <end position="1090"/>
    </location>
</feature>
<keyword evidence="2" id="KW-0677">Repeat</keyword>
<evidence type="ECO:0000313" key="6">
    <source>
        <dbReference type="Proteomes" id="UP000087171"/>
    </source>
</evidence>
<reference evidence="7" key="2">
    <citation type="submission" date="2025-08" db="UniProtKB">
        <authorList>
            <consortium name="RefSeq"/>
        </authorList>
    </citation>
    <scope>IDENTIFICATION</scope>
    <source>
        <tissue evidence="7">Etiolated seedlings</tissue>
    </source>
</reference>
<evidence type="ECO:0000256" key="1">
    <source>
        <dbReference type="ARBA" id="ARBA00022614"/>
    </source>
</evidence>
<keyword evidence="4" id="KW-0472">Membrane</keyword>
<dbReference type="Pfam" id="PF23282">
    <property type="entry name" value="WHD_ROQ1"/>
    <property type="match status" value="1"/>
</dbReference>